<dbReference type="PANTHER" id="PTHR10948">
    <property type="entry name" value="TRANSPOSASE"/>
    <property type="match status" value="1"/>
</dbReference>
<dbReference type="PROSITE" id="PS01043">
    <property type="entry name" value="TRANSPOSASE_IS30"/>
    <property type="match status" value="1"/>
</dbReference>
<comment type="similarity">
    <text evidence="2">Belongs to the transposase IS30 family.</text>
</comment>
<keyword evidence="4" id="KW-0238">DNA-binding</keyword>
<dbReference type="Pfam" id="PF00665">
    <property type="entry name" value="rve"/>
    <property type="match status" value="1"/>
</dbReference>
<dbReference type="KEGG" id="dtm:BJL86_1858"/>
<keyword evidence="8" id="KW-1185">Reference proteome</keyword>
<dbReference type="GO" id="GO:0006313">
    <property type="term" value="P:DNA transposition"/>
    <property type="evidence" value="ECO:0007669"/>
    <property type="project" value="InterPro"/>
</dbReference>
<evidence type="ECO:0000256" key="3">
    <source>
        <dbReference type="ARBA" id="ARBA00022578"/>
    </source>
</evidence>
<dbReference type="GO" id="GO:0015074">
    <property type="term" value="P:DNA integration"/>
    <property type="evidence" value="ECO:0007669"/>
    <property type="project" value="InterPro"/>
</dbReference>
<dbReference type="Pfam" id="PF13936">
    <property type="entry name" value="HTH_38"/>
    <property type="match status" value="1"/>
</dbReference>
<proteinExistence type="inferred from homology"/>
<name>A0A173LLW0_9ACTN</name>
<dbReference type="InterPro" id="IPR051917">
    <property type="entry name" value="Transposase-Integrase"/>
</dbReference>
<dbReference type="NCBIfam" id="NF033563">
    <property type="entry name" value="transpos_IS30"/>
    <property type="match status" value="1"/>
</dbReference>
<dbReference type="PROSITE" id="PS50994">
    <property type="entry name" value="INTEGRASE"/>
    <property type="match status" value="1"/>
</dbReference>
<dbReference type="Proteomes" id="UP000186104">
    <property type="component" value="Chromosome"/>
</dbReference>
<sequence length="514" mass="57414">MSFQEDCVQFGDQLARLVDAGVPVKEAAVVVGVPRQRCYAILRAIGRPVGRLRGVGKPADSRQIVEVFDRTGSINKAAIECGVAFCVARRILVAAGLVDAAPRAFGKPEAKKRFLELMDQGWTAARAAREVGVNERTGRDWRQGIRRTRNTRIYPDGRVVDYRSGTVYKQTVTSATCVDAAASPVISTRYLSLDDRIAIADGLVVKDSMRTIAARIGKNVSSISREVREHSIAGRYLPHQAHRDAAAARVRPKRSKLVVNKVLRAAVEEGLSRKLSPEQISHRLRRDHPDDESMRVSHETIYQALYFQARGGLKKEVQHALRTGRTKRKPQRKEGERYQRFVDPMVMISDRPAEVDDRAVPGHWEGDLITGEQNKSAIGTLVERATRYTMLLHLPDGHDAEQVRDALITAIGDLPAHLRGSLTWDQGAELARHKQITVATDMQVYFCDPASPWQRGSNENTNGLLRQYFPKGTDLSVHSPTDLEHVAQELNGRPRKTLDWDTPAERLRDLITTN</sequence>
<dbReference type="InterPro" id="IPR001584">
    <property type="entry name" value="Integrase_cat-core"/>
</dbReference>
<dbReference type="GO" id="GO:0003677">
    <property type="term" value="F:DNA binding"/>
    <property type="evidence" value="ECO:0007669"/>
    <property type="project" value="UniProtKB-KW"/>
</dbReference>
<reference evidence="7 8" key="1">
    <citation type="submission" date="2016-06" db="EMBL/GenBank/DDBJ databases">
        <title>Complete genome sequence of a saline-alkali tolerant type strain Dietzia timorensis ID05-A0528T.</title>
        <authorList>
            <person name="Wu X."/>
        </authorList>
    </citation>
    <scope>NUCLEOTIDE SEQUENCE [LARGE SCALE GENOMIC DNA]</scope>
    <source>
        <strain evidence="7 8">ID05-A0528</strain>
    </source>
</reference>
<gene>
    <name evidence="7" type="ORF">BJL86_1858</name>
</gene>
<dbReference type="SUPFAM" id="SSF53098">
    <property type="entry name" value="Ribonuclease H-like"/>
    <property type="match status" value="1"/>
</dbReference>
<keyword evidence="5" id="KW-0233">DNA recombination</keyword>
<evidence type="ECO:0000256" key="5">
    <source>
        <dbReference type="ARBA" id="ARBA00023172"/>
    </source>
</evidence>
<dbReference type="GO" id="GO:0004803">
    <property type="term" value="F:transposase activity"/>
    <property type="evidence" value="ECO:0007669"/>
    <property type="project" value="InterPro"/>
</dbReference>
<dbReference type="Gene3D" id="3.30.420.10">
    <property type="entry name" value="Ribonuclease H-like superfamily/Ribonuclease H"/>
    <property type="match status" value="1"/>
</dbReference>
<organism evidence="7 8">
    <name type="scientific">Dietzia timorensis</name>
    <dbReference type="NCBI Taxonomy" id="499555"/>
    <lineage>
        <taxon>Bacteria</taxon>
        <taxon>Bacillati</taxon>
        <taxon>Actinomycetota</taxon>
        <taxon>Actinomycetes</taxon>
        <taxon>Mycobacteriales</taxon>
        <taxon>Dietziaceae</taxon>
        <taxon>Dietzia</taxon>
    </lineage>
</organism>
<dbReference type="EMBL" id="CP015961">
    <property type="protein sequence ID" value="ANI92629.1"/>
    <property type="molecule type" value="Genomic_DNA"/>
</dbReference>
<dbReference type="InterPro" id="IPR012337">
    <property type="entry name" value="RNaseH-like_sf"/>
</dbReference>
<dbReference type="PANTHER" id="PTHR10948:SF23">
    <property type="entry name" value="TRANSPOSASE INSI FOR INSERTION SEQUENCE ELEMENT IS30A-RELATED"/>
    <property type="match status" value="1"/>
</dbReference>
<dbReference type="AlphaFoldDB" id="A0A173LLW0"/>
<evidence type="ECO:0000313" key="7">
    <source>
        <dbReference type="EMBL" id="ANI92629.1"/>
    </source>
</evidence>
<evidence type="ECO:0000256" key="2">
    <source>
        <dbReference type="ARBA" id="ARBA00006363"/>
    </source>
</evidence>
<protein>
    <submittedName>
        <fullName evidence="7">Transposase for insertion sequence element IS1086</fullName>
    </submittedName>
</protein>
<comment type="function">
    <text evidence="1">Required for the transposition of the insertion element.</text>
</comment>
<feature type="domain" description="Integrase catalytic" evidence="6">
    <location>
        <begin position="357"/>
        <end position="511"/>
    </location>
</feature>
<keyword evidence="3" id="KW-0815">Transposition</keyword>
<evidence type="ECO:0000256" key="1">
    <source>
        <dbReference type="ARBA" id="ARBA00002190"/>
    </source>
</evidence>
<dbReference type="OrthoDB" id="9803231at2"/>
<accession>A0A173LLW0</accession>
<evidence type="ECO:0000313" key="8">
    <source>
        <dbReference type="Proteomes" id="UP000186104"/>
    </source>
</evidence>
<dbReference type="InterPro" id="IPR001598">
    <property type="entry name" value="Transposase_IS30_CS"/>
</dbReference>
<dbReference type="InterPro" id="IPR025246">
    <property type="entry name" value="IS30-like_HTH"/>
</dbReference>
<dbReference type="InterPro" id="IPR036397">
    <property type="entry name" value="RNaseH_sf"/>
</dbReference>
<evidence type="ECO:0000256" key="4">
    <source>
        <dbReference type="ARBA" id="ARBA00023125"/>
    </source>
</evidence>
<dbReference type="GO" id="GO:0005829">
    <property type="term" value="C:cytosol"/>
    <property type="evidence" value="ECO:0007669"/>
    <property type="project" value="TreeGrafter"/>
</dbReference>
<evidence type="ECO:0000259" key="6">
    <source>
        <dbReference type="PROSITE" id="PS50994"/>
    </source>
</evidence>
<dbReference type="InterPro" id="IPR053392">
    <property type="entry name" value="Transposase_IS30-like"/>
</dbReference>